<proteinExistence type="predicted"/>
<evidence type="ECO:0000313" key="2">
    <source>
        <dbReference type="Proteomes" id="UP000183832"/>
    </source>
</evidence>
<dbReference type="AlphaFoldDB" id="A0A1J1I8P5"/>
<dbReference type="STRING" id="568069.A0A1J1I8P5"/>
<dbReference type="Proteomes" id="UP000183832">
    <property type="component" value="Unassembled WGS sequence"/>
</dbReference>
<protein>
    <submittedName>
        <fullName evidence="1">CLUMA_CG010065, isoform A</fullName>
    </submittedName>
</protein>
<gene>
    <name evidence="1" type="primary">similar to AGAP005612-PA</name>
    <name evidence="1" type="ORF">CLUMA_CG010065</name>
</gene>
<reference evidence="1 2" key="1">
    <citation type="submission" date="2015-04" db="EMBL/GenBank/DDBJ databases">
        <authorList>
            <person name="Syromyatnikov M.Y."/>
            <person name="Popov V.N."/>
        </authorList>
    </citation>
    <scope>NUCLEOTIDE SEQUENCE [LARGE SCALE GENOMIC DNA]</scope>
</reference>
<dbReference type="OrthoDB" id="6629392at2759"/>
<organism evidence="1 2">
    <name type="scientific">Clunio marinus</name>
    <dbReference type="NCBI Taxonomy" id="568069"/>
    <lineage>
        <taxon>Eukaryota</taxon>
        <taxon>Metazoa</taxon>
        <taxon>Ecdysozoa</taxon>
        <taxon>Arthropoda</taxon>
        <taxon>Hexapoda</taxon>
        <taxon>Insecta</taxon>
        <taxon>Pterygota</taxon>
        <taxon>Neoptera</taxon>
        <taxon>Endopterygota</taxon>
        <taxon>Diptera</taxon>
        <taxon>Nematocera</taxon>
        <taxon>Chironomoidea</taxon>
        <taxon>Chironomidae</taxon>
        <taxon>Clunio</taxon>
    </lineage>
</organism>
<name>A0A1J1I8P5_9DIPT</name>
<accession>A0A1J1I8P5</accession>
<sequence length="166" mass="17445">MIKRRTTERETVLLIFRLVWYHNLFLQIERRLMCLKEIDVKKISLVVAQKNFSPQNYGQSSALANANAFNQYQGPGGFGGSAANAGAQSFNSQGPLGGFGASAANSQTQGFHAGPNGFSGSAGLSGSQTYNLPGGQSIDLAYGGSYSNTNGQAAGGNSHSINYNKG</sequence>
<dbReference type="EMBL" id="CVRI01000044">
    <property type="protein sequence ID" value="CRK96663.1"/>
    <property type="molecule type" value="Genomic_DNA"/>
</dbReference>
<evidence type="ECO:0000313" key="1">
    <source>
        <dbReference type="EMBL" id="CRK96663.1"/>
    </source>
</evidence>
<keyword evidence="2" id="KW-1185">Reference proteome</keyword>